<comment type="caution">
    <text evidence="1">The sequence shown here is derived from an EMBL/GenBank/DDBJ whole genome shotgun (WGS) entry which is preliminary data.</text>
</comment>
<evidence type="ECO:0000313" key="1">
    <source>
        <dbReference type="EMBL" id="OCX69904.1"/>
    </source>
</evidence>
<dbReference type="OrthoDB" id="9998249at2"/>
<name>A0A1C2ISC6_ACITH</name>
<sequence>MPEYTANQYKKAWTGLMVSHPTFGGGVIMRVVATGGKILIPVRFQSGYRKTFTAEEARASLKSLWGRMSARKKPIDQLSDAELQERITEAQQRHDARYQIEEDLEERLSLAAGIPVLAKENFVAGSALAWAF</sequence>
<organism evidence="1 2">
    <name type="scientific">Acidithiobacillus thiooxidans</name>
    <name type="common">Thiobacillus thiooxidans</name>
    <dbReference type="NCBI Taxonomy" id="930"/>
    <lineage>
        <taxon>Bacteria</taxon>
        <taxon>Pseudomonadati</taxon>
        <taxon>Pseudomonadota</taxon>
        <taxon>Acidithiobacillia</taxon>
        <taxon>Acidithiobacillales</taxon>
        <taxon>Acidithiobacillaceae</taxon>
        <taxon>Acidithiobacillus</taxon>
    </lineage>
</organism>
<protein>
    <submittedName>
        <fullName evidence="1">Uncharacterized protein</fullName>
    </submittedName>
</protein>
<accession>A0A1C2ISC6</accession>
<dbReference type="RefSeq" id="WP_065975024.1">
    <property type="nucleotide sequence ID" value="NZ_LWRY01000187.1"/>
</dbReference>
<reference evidence="1" key="1">
    <citation type="journal article" date="2016" name="Int. J. Mol. Sci.">
        <title>Comparative genomics of the extreme acidophile Acidithiobacillus thiooxidans reveals intraspecific divergence and niche adaptation.</title>
        <authorList>
            <person name="Zhang X."/>
            <person name="Feng X."/>
            <person name="Tao J."/>
            <person name="Ma L."/>
            <person name="Xiao Y."/>
            <person name="Liang Y."/>
            <person name="Liu X."/>
            <person name="Yin H."/>
        </authorList>
    </citation>
    <scope>NUCLEOTIDE SEQUENCE [LARGE SCALE GENOMIC DNA]</scope>
    <source>
        <strain evidence="1">DXS-W</strain>
    </source>
</reference>
<evidence type="ECO:0000313" key="2">
    <source>
        <dbReference type="Proteomes" id="UP000095008"/>
    </source>
</evidence>
<proteinExistence type="predicted"/>
<dbReference type="EMBL" id="LWRY01000187">
    <property type="protein sequence ID" value="OCX69904.1"/>
    <property type="molecule type" value="Genomic_DNA"/>
</dbReference>
<dbReference type="AlphaFoldDB" id="A0A1C2ISC6"/>
<dbReference type="Proteomes" id="UP000095008">
    <property type="component" value="Unassembled WGS sequence"/>
</dbReference>
<gene>
    <name evidence="1" type="ORF">A6M23_14790</name>
</gene>
<keyword evidence="2" id="KW-1185">Reference proteome</keyword>